<name>A0A9P7YRY5_9HELO</name>
<keyword evidence="1" id="KW-0863">Zinc-finger</keyword>
<feature type="compositionally biased region" description="Polar residues" evidence="2">
    <location>
        <begin position="324"/>
        <end position="345"/>
    </location>
</feature>
<evidence type="ECO:0000313" key="5">
    <source>
        <dbReference type="Proteomes" id="UP000824998"/>
    </source>
</evidence>
<feature type="compositionally biased region" description="Acidic residues" evidence="2">
    <location>
        <begin position="399"/>
        <end position="408"/>
    </location>
</feature>
<evidence type="ECO:0000256" key="1">
    <source>
        <dbReference type="PROSITE-ProRule" id="PRU00723"/>
    </source>
</evidence>
<feature type="compositionally biased region" description="Polar residues" evidence="2">
    <location>
        <begin position="373"/>
        <end position="385"/>
    </location>
</feature>
<sequence length="425" mass="46011">MVPEMSTKDIVSSSPQRSEGNPVDIPLGDLPGAKKIESTSAFLMRKEGLGTKSPSSTGYKMSPFYGSRGRSESMGGQQFQNASPENGFLSPPTQSVPYNPQHPPAVYSAPNGMGRPGTQASFFPRGGGNSFISPPPVGVPLSSVAPGPALVAESQLDVSYGYALPRGDGFYTRLLPVDQIPAISGIEPLVGPEGLIILPVPRQLSPRHRAAEITVPTEVINRLQHDINSPRRADSTQLTIDSIVARNNCSPSRPPFRERREKIYCDKWIHEGVCSFTQMGCKFKHEMPTDKETQVSLGLNHGFPGWYRRAHAPTLISPPRLNIEITSTAGSPSNGGVSQRISSGSWRRLESGDINGHFGKNPSPPTYGPISRPSINSLANRNSFSALDDMNGDRAKSIEEEDDEEDSVTYEGRGRKNQVNADNYG</sequence>
<dbReference type="InterPro" id="IPR000571">
    <property type="entry name" value="Znf_CCCH"/>
</dbReference>
<feature type="compositionally biased region" description="Polar residues" evidence="2">
    <location>
        <begin position="74"/>
        <end position="84"/>
    </location>
</feature>
<feature type="region of interest" description="Disordered" evidence="2">
    <location>
        <begin position="324"/>
        <end position="425"/>
    </location>
</feature>
<protein>
    <recommendedName>
        <fullName evidence="3">C3H1-type domain-containing protein</fullName>
    </recommendedName>
</protein>
<feature type="compositionally biased region" description="Polar residues" evidence="2">
    <location>
        <begin position="9"/>
        <end position="19"/>
    </location>
</feature>
<keyword evidence="1" id="KW-0479">Metal-binding</keyword>
<dbReference type="OrthoDB" id="5355510at2759"/>
<accession>A0A9P7YRY5</accession>
<reference evidence="4" key="1">
    <citation type="journal article" date="2021" name="IMA Fungus">
        <title>Genomic characterization of three marine fungi, including Emericellopsis atlantica sp. nov. with signatures of a generalist lifestyle and marine biomass degradation.</title>
        <authorList>
            <person name="Hagestad O.C."/>
            <person name="Hou L."/>
            <person name="Andersen J.H."/>
            <person name="Hansen E.H."/>
            <person name="Altermark B."/>
            <person name="Li C."/>
            <person name="Kuhnert E."/>
            <person name="Cox R.J."/>
            <person name="Crous P.W."/>
            <person name="Spatafora J.W."/>
            <person name="Lail K."/>
            <person name="Amirebrahimi M."/>
            <person name="Lipzen A."/>
            <person name="Pangilinan J."/>
            <person name="Andreopoulos W."/>
            <person name="Hayes R.D."/>
            <person name="Ng V."/>
            <person name="Grigoriev I.V."/>
            <person name="Jackson S.A."/>
            <person name="Sutton T.D.S."/>
            <person name="Dobson A.D.W."/>
            <person name="Rama T."/>
        </authorList>
    </citation>
    <scope>NUCLEOTIDE SEQUENCE</scope>
    <source>
        <strain evidence="4">TRa018bII</strain>
    </source>
</reference>
<keyword evidence="5" id="KW-1185">Reference proteome</keyword>
<keyword evidence="1" id="KW-0862">Zinc</keyword>
<proteinExistence type="predicted"/>
<dbReference type="GO" id="GO:0008270">
    <property type="term" value="F:zinc ion binding"/>
    <property type="evidence" value="ECO:0007669"/>
    <property type="project" value="UniProtKB-KW"/>
</dbReference>
<comment type="caution">
    <text evidence="4">The sequence shown here is derived from an EMBL/GenBank/DDBJ whole genome shotgun (WGS) entry which is preliminary data.</text>
</comment>
<evidence type="ECO:0000256" key="2">
    <source>
        <dbReference type="SAM" id="MobiDB-lite"/>
    </source>
</evidence>
<evidence type="ECO:0000259" key="3">
    <source>
        <dbReference type="PROSITE" id="PS50103"/>
    </source>
</evidence>
<dbReference type="EMBL" id="MU251375">
    <property type="protein sequence ID" value="KAG9238100.1"/>
    <property type="molecule type" value="Genomic_DNA"/>
</dbReference>
<feature type="region of interest" description="Disordered" evidence="2">
    <location>
        <begin position="1"/>
        <end position="32"/>
    </location>
</feature>
<evidence type="ECO:0000313" key="4">
    <source>
        <dbReference type="EMBL" id="KAG9238100.1"/>
    </source>
</evidence>
<dbReference type="AlphaFoldDB" id="A0A9P7YRY5"/>
<gene>
    <name evidence="4" type="ORF">BJ875DRAFT_437785</name>
</gene>
<dbReference type="Proteomes" id="UP000824998">
    <property type="component" value="Unassembled WGS sequence"/>
</dbReference>
<dbReference type="PROSITE" id="PS50103">
    <property type="entry name" value="ZF_C3H1"/>
    <property type="match status" value="1"/>
</dbReference>
<feature type="domain" description="C3H1-type" evidence="3">
    <location>
        <begin position="259"/>
        <end position="288"/>
    </location>
</feature>
<organism evidence="4 5">
    <name type="scientific">Amylocarpus encephaloides</name>
    <dbReference type="NCBI Taxonomy" id="45428"/>
    <lineage>
        <taxon>Eukaryota</taxon>
        <taxon>Fungi</taxon>
        <taxon>Dikarya</taxon>
        <taxon>Ascomycota</taxon>
        <taxon>Pezizomycotina</taxon>
        <taxon>Leotiomycetes</taxon>
        <taxon>Helotiales</taxon>
        <taxon>Helotiales incertae sedis</taxon>
        <taxon>Amylocarpus</taxon>
    </lineage>
</organism>
<feature type="region of interest" description="Disordered" evidence="2">
    <location>
        <begin position="68"/>
        <end position="87"/>
    </location>
</feature>
<feature type="zinc finger region" description="C3H1-type" evidence="1">
    <location>
        <begin position="259"/>
        <end position="288"/>
    </location>
</feature>